<evidence type="ECO:0000313" key="4">
    <source>
        <dbReference type="Proteomes" id="UP001595847"/>
    </source>
</evidence>
<comment type="caution">
    <text evidence="3">The sequence shown here is derived from an EMBL/GenBank/DDBJ whole genome shotgun (WGS) entry which is preliminary data.</text>
</comment>
<keyword evidence="1 2" id="KW-0732">Signal</keyword>
<proteinExistence type="predicted"/>
<protein>
    <submittedName>
        <fullName evidence="3">ABC transporter substrate-binding protein</fullName>
    </submittedName>
</protein>
<dbReference type="SUPFAM" id="SSF53850">
    <property type="entry name" value="Periplasmic binding protein-like II"/>
    <property type="match status" value="1"/>
</dbReference>
<dbReference type="PANTHER" id="PTHR30006:SF2">
    <property type="entry name" value="ABC TRANSPORTER SUBSTRATE-BINDING PROTEIN"/>
    <property type="match status" value="1"/>
</dbReference>
<evidence type="ECO:0000256" key="1">
    <source>
        <dbReference type="ARBA" id="ARBA00022729"/>
    </source>
</evidence>
<name>A0ABV8FY09_9ACTN</name>
<dbReference type="Gene3D" id="3.40.190.10">
    <property type="entry name" value="Periplasmic binding protein-like II"/>
    <property type="match status" value="2"/>
</dbReference>
<keyword evidence="4" id="KW-1185">Reference proteome</keyword>
<dbReference type="InterPro" id="IPR006059">
    <property type="entry name" value="SBP"/>
</dbReference>
<evidence type="ECO:0000313" key="3">
    <source>
        <dbReference type="EMBL" id="MFC3999988.1"/>
    </source>
</evidence>
<reference evidence="4" key="1">
    <citation type="journal article" date="2019" name="Int. J. Syst. Evol. Microbiol.">
        <title>The Global Catalogue of Microorganisms (GCM) 10K type strain sequencing project: providing services to taxonomists for standard genome sequencing and annotation.</title>
        <authorList>
            <consortium name="The Broad Institute Genomics Platform"/>
            <consortium name="The Broad Institute Genome Sequencing Center for Infectious Disease"/>
            <person name="Wu L."/>
            <person name="Ma J."/>
        </authorList>
    </citation>
    <scope>NUCLEOTIDE SEQUENCE [LARGE SCALE GENOMIC DNA]</scope>
    <source>
        <strain evidence="4">TBRC 1826</strain>
    </source>
</reference>
<dbReference type="Pfam" id="PF13416">
    <property type="entry name" value="SBP_bac_8"/>
    <property type="match status" value="1"/>
</dbReference>
<dbReference type="PROSITE" id="PS51257">
    <property type="entry name" value="PROKAR_LIPOPROTEIN"/>
    <property type="match status" value="1"/>
</dbReference>
<feature type="signal peptide" evidence="2">
    <location>
        <begin position="1"/>
        <end position="22"/>
    </location>
</feature>
<dbReference type="RefSeq" id="WP_378538660.1">
    <property type="nucleotide sequence ID" value="NZ_JBHSBH010000025.1"/>
</dbReference>
<feature type="chain" id="PRO_5045534490" evidence="2">
    <location>
        <begin position="23"/>
        <end position="348"/>
    </location>
</feature>
<dbReference type="PANTHER" id="PTHR30006">
    <property type="entry name" value="THIAMINE-BINDING PERIPLASMIC PROTEIN-RELATED"/>
    <property type="match status" value="1"/>
</dbReference>
<sequence>MRPGPTAAAGALAAALALTSCAAPRVNDTDTLVVSTFAFATEEFMQVVGEPFEERTGIEVVLDTGTNAGRLTKLRINKDQPDTDVVLISDYYAEIGREMDLFDTVDPAAVPAMADIQPWAVDPDGYGPAYTFQLLGLMYRTDMVEEPPTSWDALWDPEHPGGFALPDISVSAGPMFVLATGEAYGSGPTDADTGFERLSRIGPDALQFYTGSTELTSLLERGEVAMAPGLDNFAMSSVEAGQPIGFAVPEEGRVMTANTAQIVAGAPNKDGAEQFIQFLLEPEVQAQVAEVIYDKPVHPDAPVTDLMTEVAGPAAEDPAAGGYHQGDLALIAEQRSAWLDRYIEEVAR</sequence>
<organism evidence="3 4">
    <name type="scientific">Nocardiopsis sediminis</name>
    <dbReference type="NCBI Taxonomy" id="1778267"/>
    <lineage>
        <taxon>Bacteria</taxon>
        <taxon>Bacillati</taxon>
        <taxon>Actinomycetota</taxon>
        <taxon>Actinomycetes</taxon>
        <taxon>Streptosporangiales</taxon>
        <taxon>Nocardiopsidaceae</taxon>
        <taxon>Nocardiopsis</taxon>
    </lineage>
</organism>
<dbReference type="Proteomes" id="UP001595847">
    <property type="component" value="Unassembled WGS sequence"/>
</dbReference>
<evidence type="ECO:0000256" key="2">
    <source>
        <dbReference type="SAM" id="SignalP"/>
    </source>
</evidence>
<dbReference type="EMBL" id="JBHSBH010000025">
    <property type="protein sequence ID" value="MFC3999988.1"/>
    <property type="molecule type" value="Genomic_DNA"/>
</dbReference>
<gene>
    <name evidence="3" type="ORF">ACFOVU_29015</name>
</gene>
<dbReference type="CDD" id="cd13589">
    <property type="entry name" value="PBP2_polyamine_RpCGA009"/>
    <property type="match status" value="1"/>
</dbReference>
<accession>A0ABV8FY09</accession>